<evidence type="ECO:0000256" key="4">
    <source>
        <dbReference type="ARBA" id="ARBA00022741"/>
    </source>
</evidence>
<comment type="similarity">
    <text evidence="10">Belongs to the protein kinase superfamily.</text>
</comment>
<keyword evidence="6 9" id="KW-0067">ATP-binding</keyword>
<name>A0ABR2JQ73_9EUKA</name>
<dbReference type="Proteomes" id="UP001470230">
    <property type="component" value="Unassembled WGS sequence"/>
</dbReference>
<evidence type="ECO:0000313" key="12">
    <source>
        <dbReference type="EMBL" id="KAK8881039.1"/>
    </source>
</evidence>
<dbReference type="SUPFAM" id="SSF56112">
    <property type="entry name" value="Protein kinase-like (PK-like)"/>
    <property type="match status" value="1"/>
</dbReference>
<dbReference type="InterPro" id="IPR000719">
    <property type="entry name" value="Prot_kinase_dom"/>
</dbReference>
<comment type="catalytic activity">
    <reaction evidence="8">
        <text>L-seryl-[protein] + ATP = O-phospho-L-seryl-[protein] + ADP + H(+)</text>
        <dbReference type="Rhea" id="RHEA:17989"/>
        <dbReference type="Rhea" id="RHEA-COMP:9863"/>
        <dbReference type="Rhea" id="RHEA-COMP:11604"/>
        <dbReference type="ChEBI" id="CHEBI:15378"/>
        <dbReference type="ChEBI" id="CHEBI:29999"/>
        <dbReference type="ChEBI" id="CHEBI:30616"/>
        <dbReference type="ChEBI" id="CHEBI:83421"/>
        <dbReference type="ChEBI" id="CHEBI:456216"/>
        <dbReference type="EC" id="2.7.11.1"/>
    </reaction>
</comment>
<dbReference type="EMBL" id="JAPFFF010000010">
    <property type="protein sequence ID" value="KAK8881039.1"/>
    <property type="molecule type" value="Genomic_DNA"/>
</dbReference>
<accession>A0ABR2JQ73</accession>
<dbReference type="Gene3D" id="1.10.510.10">
    <property type="entry name" value="Transferase(Phosphotransferase) domain 1"/>
    <property type="match status" value="1"/>
</dbReference>
<protein>
    <recommendedName>
        <fullName evidence="1">non-specific serine/threonine protein kinase</fullName>
        <ecNumber evidence="1">2.7.11.1</ecNumber>
    </recommendedName>
</protein>
<keyword evidence="5" id="KW-0418">Kinase</keyword>
<evidence type="ECO:0000256" key="1">
    <source>
        <dbReference type="ARBA" id="ARBA00012513"/>
    </source>
</evidence>
<evidence type="ECO:0000256" key="6">
    <source>
        <dbReference type="ARBA" id="ARBA00022840"/>
    </source>
</evidence>
<organism evidence="12 13">
    <name type="scientific">Tritrichomonas musculus</name>
    <dbReference type="NCBI Taxonomy" id="1915356"/>
    <lineage>
        <taxon>Eukaryota</taxon>
        <taxon>Metamonada</taxon>
        <taxon>Parabasalia</taxon>
        <taxon>Tritrichomonadida</taxon>
        <taxon>Tritrichomonadidae</taxon>
        <taxon>Tritrichomonas</taxon>
    </lineage>
</organism>
<evidence type="ECO:0000256" key="5">
    <source>
        <dbReference type="ARBA" id="ARBA00022777"/>
    </source>
</evidence>
<feature type="binding site" evidence="9">
    <location>
        <position position="226"/>
    </location>
    <ligand>
        <name>ATP</name>
        <dbReference type="ChEBI" id="CHEBI:30616"/>
    </ligand>
</feature>
<evidence type="ECO:0000256" key="7">
    <source>
        <dbReference type="ARBA" id="ARBA00047899"/>
    </source>
</evidence>
<dbReference type="PROSITE" id="PS50011">
    <property type="entry name" value="PROTEIN_KINASE_DOM"/>
    <property type="match status" value="1"/>
</dbReference>
<evidence type="ECO:0000313" key="13">
    <source>
        <dbReference type="Proteomes" id="UP001470230"/>
    </source>
</evidence>
<dbReference type="InterPro" id="IPR017441">
    <property type="entry name" value="Protein_kinase_ATP_BS"/>
</dbReference>
<proteinExistence type="inferred from homology"/>
<reference evidence="12 13" key="1">
    <citation type="submission" date="2024-04" db="EMBL/GenBank/DDBJ databases">
        <title>Tritrichomonas musculus Genome.</title>
        <authorList>
            <person name="Alves-Ferreira E."/>
            <person name="Grigg M."/>
            <person name="Lorenzi H."/>
            <person name="Galac M."/>
        </authorList>
    </citation>
    <scope>NUCLEOTIDE SEQUENCE [LARGE SCALE GENOMIC DNA]</scope>
    <source>
        <strain evidence="12 13">EAF2021</strain>
    </source>
</reference>
<dbReference type="EC" id="2.7.11.1" evidence="1"/>
<feature type="domain" description="Protein kinase" evidence="11">
    <location>
        <begin position="197"/>
        <end position="433"/>
    </location>
</feature>
<keyword evidence="3" id="KW-0808">Transferase</keyword>
<dbReference type="SMART" id="SM00220">
    <property type="entry name" value="S_TKc"/>
    <property type="match status" value="1"/>
</dbReference>
<dbReference type="Pfam" id="PF00069">
    <property type="entry name" value="Pkinase"/>
    <property type="match status" value="1"/>
</dbReference>
<dbReference type="PANTHER" id="PTHR24356:SF1">
    <property type="entry name" value="SERINE_THREONINE-PROTEIN KINASE GREATWALL"/>
    <property type="match status" value="1"/>
</dbReference>
<evidence type="ECO:0000256" key="9">
    <source>
        <dbReference type="PROSITE-ProRule" id="PRU10141"/>
    </source>
</evidence>
<gene>
    <name evidence="12" type="ORF">M9Y10_003766</name>
</gene>
<comment type="caution">
    <text evidence="12">The sequence shown here is derived from an EMBL/GenBank/DDBJ whole genome shotgun (WGS) entry which is preliminary data.</text>
</comment>
<evidence type="ECO:0000259" key="11">
    <source>
        <dbReference type="PROSITE" id="PS50011"/>
    </source>
</evidence>
<evidence type="ECO:0000256" key="2">
    <source>
        <dbReference type="ARBA" id="ARBA00022527"/>
    </source>
</evidence>
<keyword evidence="2 10" id="KW-0723">Serine/threonine-protein kinase</keyword>
<keyword evidence="13" id="KW-1185">Reference proteome</keyword>
<dbReference type="PROSITE" id="PS00108">
    <property type="entry name" value="PROTEIN_KINASE_ST"/>
    <property type="match status" value="1"/>
</dbReference>
<evidence type="ECO:0000256" key="10">
    <source>
        <dbReference type="RuleBase" id="RU000304"/>
    </source>
</evidence>
<evidence type="ECO:0000256" key="8">
    <source>
        <dbReference type="ARBA" id="ARBA00048679"/>
    </source>
</evidence>
<sequence length="433" mass="50775">MSKSNIELQDFLVFIELLKDDTFVFANDTIKEIIHSFDVDVINNFHNEINSKINLNMANSKIIIINQINLFDQSYNKDIIYSIAVFEKTLIILDEYGLNKFLLTNPHIPVLFLQKIGNIPEISNEINNDSIFQEENENLKEEFRIKERNKTFKYIWLFIAPCITGYLIKKAYFKTKKDRFLNQNQDPDKITINENDFVVLRNIGSGSFSLVRLVYHLGRDELMAIKTPNGFDKNIQKRFKRERENYLKLNHPLLPKFYNSPEGENYLVLEFINGLTLDKIDQIQLNDNEVVTIIFELIVIVEYLHSGKMIYRDLKPNNIIIDEYKNVVLIDFDSLIENDLNEEQSTDFGTSYAWLDTQSGRFTERSDIYSLLKIIKHIIDKKLTSNTSLKHKINDIIESCVGQNPDMPIPILQFFFPFRSKYSISNKPDLSFM</sequence>
<evidence type="ECO:0000256" key="3">
    <source>
        <dbReference type="ARBA" id="ARBA00022679"/>
    </source>
</evidence>
<dbReference type="PANTHER" id="PTHR24356">
    <property type="entry name" value="SERINE/THREONINE-PROTEIN KINASE"/>
    <property type="match status" value="1"/>
</dbReference>
<keyword evidence="4 9" id="KW-0547">Nucleotide-binding</keyword>
<dbReference type="InterPro" id="IPR011009">
    <property type="entry name" value="Kinase-like_dom_sf"/>
</dbReference>
<dbReference type="InterPro" id="IPR050236">
    <property type="entry name" value="Ser_Thr_kinase_AGC"/>
</dbReference>
<dbReference type="PROSITE" id="PS00107">
    <property type="entry name" value="PROTEIN_KINASE_ATP"/>
    <property type="match status" value="1"/>
</dbReference>
<dbReference type="InterPro" id="IPR008271">
    <property type="entry name" value="Ser/Thr_kinase_AS"/>
</dbReference>
<comment type="catalytic activity">
    <reaction evidence="7">
        <text>L-threonyl-[protein] + ATP = O-phospho-L-threonyl-[protein] + ADP + H(+)</text>
        <dbReference type="Rhea" id="RHEA:46608"/>
        <dbReference type="Rhea" id="RHEA-COMP:11060"/>
        <dbReference type="Rhea" id="RHEA-COMP:11605"/>
        <dbReference type="ChEBI" id="CHEBI:15378"/>
        <dbReference type="ChEBI" id="CHEBI:30013"/>
        <dbReference type="ChEBI" id="CHEBI:30616"/>
        <dbReference type="ChEBI" id="CHEBI:61977"/>
        <dbReference type="ChEBI" id="CHEBI:456216"/>
        <dbReference type="EC" id="2.7.11.1"/>
    </reaction>
</comment>